<keyword evidence="8" id="KW-0274">FAD</keyword>
<dbReference type="Pfam" id="PF01266">
    <property type="entry name" value="DAO"/>
    <property type="match status" value="1"/>
</dbReference>
<dbReference type="NCBIfam" id="TIGR01373">
    <property type="entry name" value="soxB"/>
    <property type="match status" value="1"/>
</dbReference>
<dbReference type="GO" id="GO:0000166">
    <property type="term" value="F:nucleotide binding"/>
    <property type="evidence" value="ECO:0007669"/>
    <property type="project" value="UniProtKB-KW"/>
</dbReference>
<evidence type="ECO:0000313" key="19">
    <source>
        <dbReference type="Proteomes" id="UP000244092"/>
    </source>
</evidence>
<comment type="catalytic activity">
    <reaction evidence="15">
        <text>sarcosine + O2 + H2O = formaldehyde + glycine + H2O2</text>
        <dbReference type="Rhea" id="RHEA:13313"/>
        <dbReference type="ChEBI" id="CHEBI:15377"/>
        <dbReference type="ChEBI" id="CHEBI:15379"/>
        <dbReference type="ChEBI" id="CHEBI:16240"/>
        <dbReference type="ChEBI" id="CHEBI:16842"/>
        <dbReference type="ChEBI" id="CHEBI:57305"/>
        <dbReference type="ChEBI" id="CHEBI:57433"/>
    </reaction>
</comment>
<comment type="cofactor">
    <cofactor evidence="1">
        <name>FMN</name>
        <dbReference type="ChEBI" id="CHEBI:58210"/>
    </cofactor>
</comment>
<gene>
    <name evidence="18" type="ORF">C8N31_11095</name>
</gene>
<evidence type="ECO:0000259" key="17">
    <source>
        <dbReference type="PROSITE" id="PS50206"/>
    </source>
</evidence>
<evidence type="ECO:0000256" key="11">
    <source>
        <dbReference type="ARBA" id="ARBA00044044"/>
    </source>
</evidence>
<dbReference type="Proteomes" id="UP000244092">
    <property type="component" value="Unassembled WGS sequence"/>
</dbReference>
<evidence type="ECO:0000256" key="9">
    <source>
        <dbReference type="ARBA" id="ARBA00023002"/>
    </source>
</evidence>
<accession>A0A2T6CBG1</accession>
<evidence type="ECO:0000256" key="8">
    <source>
        <dbReference type="ARBA" id="ARBA00022827"/>
    </source>
</evidence>
<keyword evidence="4" id="KW-0963">Cytoplasm</keyword>
<keyword evidence="6" id="KW-0288">FMN</keyword>
<comment type="subcellular location">
    <subcellularLocation>
        <location evidence="3">Cytoplasm</location>
    </subcellularLocation>
</comment>
<evidence type="ECO:0000256" key="6">
    <source>
        <dbReference type="ARBA" id="ARBA00022643"/>
    </source>
</evidence>
<sequence length="454" mass="49284">MASILFSGYIFRTETAVPDGIESYSVAHSRGAGSLSEKTAMKKYSVFAVAREAMRHHTGWNRAWRDAQPKKHYDAIIIGAGGHGLATAYYLGKNFGITNVAILEKGWLGGGNTGRNTTIIRSNYLQDPSAAIYEKARSLYETMSQDLNYNAMFSPRGVIMLAQTEHEVRGYKRTAHANMLQGVTTEFISPEKVKELVPIINLDGPRYPVLGGLWQARGGTARHDAVAWGYARACSDMGMDVIQKCEVTGIRQENGKVVGVSTNRGDIDCDKLGMVVAGHSGHLADMAGFRLPIESVALQALVSEPIKPCMDVVVMANTVHGYMSQSDKGEMVIGGGTDGYNNYTQRGSFHHIEETVRALVETFPMVSRLKMLRQWGGIVDVTGDRSPILSKTPVEGIFINSGWGTGGFKAIPGSGWGFAELMAKGHSPLTEAFGLNRFQEGRFIDESVAAGVAH</sequence>
<feature type="domain" description="Rhodanese" evidence="17">
    <location>
        <begin position="76"/>
        <end position="119"/>
    </location>
</feature>
<dbReference type="GO" id="GO:0005737">
    <property type="term" value="C:cytoplasm"/>
    <property type="evidence" value="ECO:0007669"/>
    <property type="project" value="UniProtKB-SubCell"/>
</dbReference>
<evidence type="ECO:0000256" key="4">
    <source>
        <dbReference type="ARBA" id="ARBA00022490"/>
    </source>
</evidence>
<evidence type="ECO:0000256" key="14">
    <source>
        <dbReference type="ARBA" id="ARBA00044295"/>
    </source>
</evidence>
<comment type="similarity">
    <text evidence="10">Belongs to the SoxB family.</text>
</comment>
<evidence type="ECO:0000256" key="16">
    <source>
        <dbReference type="ARBA" id="ARBA00048917"/>
    </source>
</evidence>
<comment type="catalytic activity">
    <reaction evidence="16">
        <text>sarcosine + (6S)-5,6,7,8-tetrahydrofolate + O2 = (6R)-5,10-methylene-5,6,7,8-tetrahydrofolate + glycine + H2O2</text>
        <dbReference type="Rhea" id="RHEA:70455"/>
        <dbReference type="ChEBI" id="CHEBI:15379"/>
        <dbReference type="ChEBI" id="CHEBI:15636"/>
        <dbReference type="ChEBI" id="CHEBI:16240"/>
        <dbReference type="ChEBI" id="CHEBI:57305"/>
        <dbReference type="ChEBI" id="CHEBI:57433"/>
        <dbReference type="ChEBI" id="CHEBI:57453"/>
        <dbReference type="EC" id="1.5.3.24"/>
    </reaction>
</comment>
<dbReference type="EC" id="1.5.3.24" evidence="11"/>
<dbReference type="InterPro" id="IPR006076">
    <property type="entry name" value="FAD-dep_OxRdtase"/>
</dbReference>
<dbReference type="GO" id="GO:0008115">
    <property type="term" value="F:sarcosine oxidase activity"/>
    <property type="evidence" value="ECO:0007669"/>
    <property type="project" value="InterPro"/>
</dbReference>
<evidence type="ECO:0000256" key="13">
    <source>
        <dbReference type="ARBA" id="ARBA00044216"/>
    </source>
</evidence>
<evidence type="ECO:0000313" key="18">
    <source>
        <dbReference type="EMBL" id="PTX72835.1"/>
    </source>
</evidence>
<dbReference type="EMBL" id="QBKU01000010">
    <property type="protein sequence ID" value="PTX72835.1"/>
    <property type="molecule type" value="Genomic_DNA"/>
</dbReference>
<evidence type="ECO:0000256" key="3">
    <source>
        <dbReference type="ARBA" id="ARBA00004496"/>
    </source>
</evidence>
<evidence type="ECO:0000256" key="10">
    <source>
        <dbReference type="ARBA" id="ARBA00043973"/>
    </source>
</evidence>
<comment type="caution">
    <text evidence="18">The sequence shown here is derived from an EMBL/GenBank/DDBJ whole genome shotgun (WGS) entry which is preliminary data.</text>
</comment>
<evidence type="ECO:0000256" key="1">
    <source>
        <dbReference type="ARBA" id="ARBA00001917"/>
    </source>
</evidence>
<dbReference type="InterPro" id="IPR001763">
    <property type="entry name" value="Rhodanese-like_dom"/>
</dbReference>
<reference evidence="18 19" key="1">
    <citation type="submission" date="2018-04" db="EMBL/GenBank/DDBJ databases">
        <title>Genomic Encyclopedia of Archaeal and Bacterial Type Strains, Phase II (KMG-II): from individual species to whole genera.</title>
        <authorList>
            <person name="Goeker M."/>
        </authorList>
    </citation>
    <scope>NUCLEOTIDE SEQUENCE [LARGE SCALE GENOMIC DNA]</scope>
    <source>
        <strain evidence="18 19">DSM 12244</strain>
    </source>
</reference>
<dbReference type="Gene3D" id="3.50.50.60">
    <property type="entry name" value="FAD/NAD(P)-binding domain"/>
    <property type="match status" value="1"/>
</dbReference>
<dbReference type="Gene3D" id="3.30.9.10">
    <property type="entry name" value="D-Amino Acid Oxidase, subunit A, domain 2"/>
    <property type="match status" value="1"/>
</dbReference>
<evidence type="ECO:0000256" key="2">
    <source>
        <dbReference type="ARBA" id="ARBA00001974"/>
    </source>
</evidence>
<evidence type="ECO:0000256" key="12">
    <source>
        <dbReference type="ARBA" id="ARBA00044150"/>
    </source>
</evidence>
<dbReference type="GO" id="GO:0046653">
    <property type="term" value="P:tetrahydrofolate metabolic process"/>
    <property type="evidence" value="ECO:0007669"/>
    <property type="project" value="InterPro"/>
</dbReference>
<keyword evidence="7" id="KW-0547">Nucleotide-binding</keyword>
<keyword evidence="5" id="KW-0285">Flavoprotein</keyword>
<evidence type="ECO:0000256" key="7">
    <source>
        <dbReference type="ARBA" id="ARBA00022741"/>
    </source>
</evidence>
<dbReference type="PROSITE" id="PS50206">
    <property type="entry name" value="RHODANESE_3"/>
    <property type="match status" value="1"/>
</dbReference>
<name>A0A2T6CBG1_9RHOB</name>
<comment type="cofactor">
    <cofactor evidence="2">
        <name>FAD</name>
        <dbReference type="ChEBI" id="CHEBI:57692"/>
    </cofactor>
</comment>
<dbReference type="PANTHER" id="PTHR13847">
    <property type="entry name" value="SARCOSINE DEHYDROGENASE-RELATED"/>
    <property type="match status" value="1"/>
</dbReference>
<proteinExistence type="inferred from homology"/>
<organism evidence="18 19">
    <name type="scientific">Sulfitobacter mediterraneus</name>
    <dbReference type="NCBI Taxonomy" id="83219"/>
    <lineage>
        <taxon>Bacteria</taxon>
        <taxon>Pseudomonadati</taxon>
        <taxon>Pseudomonadota</taxon>
        <taxon>Alphaproteobacteria</taxon>
        <taxon>Rhodobacterales</taxon>
        <taxon>Roseobacteraceae</taxon>
        <taxon>Sulfitobacter</taxon>
    </lineage>
</organism>
<evidence type="ECO:0000256" key="5">
    <source>
        <dbReference type="ARBA" id="ARBA00022630"/>
    </source>
</evidence>
<protein>
    <recommendedName>
        <fullName evidence="12">Sarcosine oxidase subunit beta</fullName>
        <ecNumber evidence="11">1.5.3.24</ecNumber>
    </recommendedName>
    <alternativeName>
        <fullName evidence="13">Sarcosine oxidase (5,10-methylenetetrahydrofolate-forming) subunit beta</fullName>
    </alternativeName>
    <alternativeName>
        <fullName evidence="14">Tetrameric sarcosine oxidase subunit beta</fullName>
    </alternativeName>
</protein>
<dbReference type="InterPro" id="IPR006278">
    <property type="entry name" value="SoxB"/>
</dbReference>
<dbReference type="InterPro" id="IPR036188">
    <property type="entry name" value="FAD/NAD-bd_sf"/>
</dbReference>
<dbReference type="SUPFAM" id="SSF51905">
    <property type="entry name" value="FAD/NAD(P)-binding domain"/>
    <property type="match status" value="1"/>
</dbReference>
<dbReference type="PANTHER" id="PTHR13847:SF287">
    <property type="entry name" value="FAD-DEPENDENT OXIDOREDUCTASE DOMAIN-CONTAINING PROTEIN 1"/>
    <property type="match status" value="1"/>
</dbReference>
<keyword evidence="9" id="KW-0560">Oxidoreductase</keyword>
<dbReference type="AlphaFoldDB" id="A0A2T6CBG1"/>
<evidence type="ECO:0000256" key="15">
    <source>
        <dbReference type="ARBA" id="ARBA00047316"/>
    </source>
</evidence>